<accession>A0A2K3M367</accession>
<name>A0A2K3M367_TRIPR</name>
<reference evidence="1 2" key="2">
    <citation type="journal article" date="2017" name="Front. Plant Sci.">
        <title>Gene Classification and Mining of Molecular Markers Useful in Red Clover (Trifolium pratense) Breeding.</title>
        <authorList>
            <person name="Istvanek J."/>
            <person name="Dluhosova J."/>
            <person name="Dluhos P."/>
            <person name="Patkova L."/>
            <person name="Nedelnik J."/>
            <person name="Repkova J."/>
        </authorList>
    </citation>
    <scope>NUCLEOTIDE SEQUENCE [LARGE SCALE GENOMIC DNA]</scope>
    <source>
        <strain evidence="2">cv. Tatra</strain>
        <tissue evidence="1">Young leaves</tissue>
    </source>
</reference>
<proteinExistence type="predicted"/>
<evidence type="ECO:0000313" key="1">
    <source>
        <dbReference type="EMBL" id="PNX85247.1"/>
    </source>
</evidence>
<protein>
    <submittedName>
        <fullName evidence="1">Uncharacterized protein</fullName>
    </submittedName>
</protein>
<gene>
    <name evidence="1" type="ORF">L195_g041314</name>
</gene>
<dbReference type="EMBL" id="ASHM01048292">
    <property type="protein sequence ID" value="PNX85247.1"/>
    <property type="molecule type" value="Genomic_DNA"/>
</dbReference>
<organism evidence="1 2">
    <name type="scientific">Trifolium pratense</name>
    <name type="common">Red clover</name>
    <dbReference type="NCBI Taxonomy" id="57577"/>
    <lineage>
        <taxon>Eukaryota</taxon>
        <taxon>Viridiplantae</taxon>
        <taxon>Streptophyta</taxon>
        <taxon>Embryophyta</taxon>
        <taxon>Tracheophyta</taxon>
        <taxon>Spermatophyta</taxon>
        <taxon>Magnoliopsida</taxon>
        <taxon>eudicotyledons</taxon>
        <taxon>Gunneridae</taxon>
        <taxon>Pentapetalae</taxon>
        <taxon>rosids</taxon>
        <taxon>fabids</taxon>
        <taxon>Fabales</taxon>
        <taxon>Fabaceae</taxon>
        <taxon>Papilionoideae</taxon>
        <taxon>50 kb inversion clade</taxon>
        <taxon>NPAAA clade</taxon>
        <taxon>Hologalegina</taxon>
        <taxon>IRL clade</taxon>
        <taxon>Trifolieae</taxon>
        <taxon>Trifolium</taxon>
    </lineage>
</organism>
<dbReference type="AlphaFoldDB" id="A0A2K3M367"/>
<reference evidence="1 2" key="1">
    <citation type="journal article" date="2014" name="Am. J. Bot.">
        <title>Genome assembly and annotation for red clover (Trifolium pratense; Fabaceae).</title>
        <authorList>
            <person name="Istvanek J."/>
            <person name="Jaros M."/>
            <person name="Krenek A."/>
            <person name="Repkova J."/>
        </authorList>
    </citation>
    <scope>NUCLEOTIDE SEQUENCE [LARGE SCALE GENOMIC DNA]</scope>
    <source>
        <strain evidence="2">cv. Tatra</strain>
        <tissue evidence="1">Young leaves</tissue>
    </source>
</reference>
<dbReference type="Proteomes" id="UP000236291">
    <property type="component" value="Unassembled WGS sequence"/>
</dbReference>
<comment type="caution">
    <text evidence="1">The sequence shown here is derived from an EMBL/GenBank/DDBJ whole genome shotgun (WGS) entry which is preliminary data.</text>
</comment>
<evidence type="ECO:0000313" key="2">
    <source>
        <dbReference type="Proteomes" id="UP000236291"/>
    </source>
</evidence>
<sequence length="126" mass="14700">MRWVCGPPHHLSTPTRVMNLREFGGWYSHDITDSAESDLEFAVVHISKWLVHVFDTMLMVPNLLISFRSFRNRDLKFETRLASGGLKLGRGEIDTDDDDDVEGVSCFVMSNRSDRFVTWFRNLQYR</sequence>
<feature type="non-terminal residue" evidence="1">
    <location>
        <position position="126"/>
    </location>
</feature>